<dbReference type="EMBL" id="LT629758">
    <property type="protein sequence ID" value="SDT68358.1"/>
    <property type="molecule type" value="Genomic_DNA"/>
</dbReference>
<keyword evidence="2" id="KW-1133">Transmembrane helix</keyword>
<evidence type="ECO:0000256" key="2">
    <source>
        <dbReference type="SAM" id="Phobius"/>
    </source>
</evidence>
<evidence type="ECO:0000256" key="1">
    <source>
        <dbReference type="SAM" id="MobiDB-lite"/>
    </source>
</evidence>
<feature type="transmembrane region" description="Helical" evidence="2">
    <location>
        <begin position="26"/>
        <end position="49"/>
    </location>
</feature>
<accession>A0A1H2CCY7</accession>
<name>A0A1H2CCY7_9ACTN</name>
<dbReference type="AlphaFoldDB" id="A0A1H2CCY7"/>
<evidence type="ECO:0000313" key="3">
    <source>
        <dbReference type="EMBL" id="SDT68358.1"/>
    </source>
</evidence>
<proteinExistence type="predicted"/>
<organism evidence="3 4">
    <name type="scientific">Actinoplanes derwentensis</name>
    <dbReference type="NCBI Taxonomy" id="113562"/>
    <lineage>
        <taxon>Bacteria</taxon>
        <taxon>Bacillati</taxon>
        <taxon>Actinomycetota</taxon>
        <taxon>Actinomycetes</taxon>
        <taxon>Micromonosporales</taxon>
        <taxon>Micromonosporaceae</taxon>
        <taxon>Actinoplanes</taxon>
    </lineage>
</organism>
<protein>
    <submittedName>
        <fullName evidence="3">Uncharacterized protein</fullName>
    </submittedName>
</protein>
<evidence type="ECO:0000313" key="4">
    <source>
        <dbReference type="Proteomes" id="UP000198688"/>
    </source>
</evidence>
<dbReference type="Proteomes" id="UP000198688">
    <property type="component" value="Chromosome I"/>
</dbReference>
<keyword evidence="2" id="KW-0812">Transmembrane</keyword>
<reference evidence="3 4" key="1">
    <citation type="submission" date="2016-10" db="EMBL/GenBank/DDBJ databases">
        <authorList>
            <person name="de Groot N.N."/>
        </authorList>
    </citation>
    <scope>NUCLEOTIDE SEQUENCE [LARGE SCALE GENOMIC DNA]</scope>
    <source>
        <strain evidence="3 4">DSM 43941</strain>
    </source>
</reference>
<dbReference type="OrthoDB" id="3295701at2"/>
<sequence length="185" mass="20325">MDRVGAGCHPVPVTPHDDHSQQRQPLFIPVVITTVLLTIIGMVGGYLLAEKRAGNAPEPRPEAEPTISLLPAGQLCLERTQKMGRQFGADGELRQVLRVRTKKRTVVWICQDESGELFYHANKGGADAEWVENKTALFLDKVSHDGAGTFSATTPTDRTTFTVNSERLVIAHTDGRVEEQDVVPE</sequence>
<feature type="region of interest" description="Disordered" evidence="1">
    <location>
        <begin position="1"/>
        <end position="20"/>
    </location>
</feature>
<gene>
    <name evidence="3" type="ORF">SAMN04489716_5611</name>
</gene>
<keyword evidence="2" id="KW-0472">Membrane</keyword>
<dbReference type="STRING" id="113562.SAMN04489716_5611"/>
<keyword evidence="4" id="KW-1185">Reference proteome</keyword>